<evidence type="ECO:0000256" key="1">
    <source>
        <dbReference type="SAM" id="MobiDB-lite"/>
    </source>
</evidence>
<feature type="region of interest" description="Disordered" evidence="1">
    <location>
        <begin position="109"/>
        <end position="139"/>
    </location>
</feature>
<feature type="chain" id="PRO_5004287558" evidence="2">
    <location>
        <begin position="19"/>
        <end position="184"/>
    </location>
</feature>
<sequence>MLLAVVLTAAVALALVNAVNSHDFAAHLAGVDCRMGLAGPARCPASGFMELLMPALHVIGCVLAVLDRLHACLVSPSRYTFRLHLHVHVPVAARRSKHRRTKKYWRDGRRRRRHRNVSDGAPTRGKMGRQMEENEWGKNGRRSRLPAVRGFAEQWRWLSSRGDRRWWEDLPQRMDASSSRRSSA</sequence>
<keyword evidence="2" id="KW-0732">Signal</keyword>
<protein>
    <submittedName>
        <fullName evidence="3">Uncharacterized protein</fullName>
    </submittedName>
</protein>
<dbReference type="PANTHER" id="PTHR34967">
    <property type="entry name" value="OS02G0257200 PROTEIN"/>
    <property type="match status" value="1"/>
</dbReference>
<gene>
    <name evidence="3" type="primary">P0700D12.124</name>
</gene>
<feature type="signal peptide" evidence="2">
    <location>
        <begin position="1"/>
        <end position="18"/>
    </location>
</feature>
<dbReference type="AlphaFoldDB" id="Q7EZB1"/>
<reference evidence="4" key="1">
    <citation type="journal article" date="2005" name="Nature">
        <title>The map-based sequence of the rice genome.</title>
        <authorList>
            <consortium name="International rice genome sequencing project (IRGSP)"/>
            <person name="Matsumoto T."/>
            <person name="Wu J."/>
            <person name="Kanamori H."/>
            <person name="Katayose Y."/>
            <person name="Fujisawa M."/>
            <person name="Namiki N."/>
            <person name="Mizuno H."/>
            <person name="Yamamoto K."/>
            <person name="Antonio B.A."/>
            <person name="Baba T."/>
            <person name="Sakata K."/>
            <person name="Nagamura Y."/>
            <person name="Aoki H."/>
            <person name="Arikawa K."/>
            <person name="Arita K."/>
            <person name="Bito T."/>
            <person name="Chiden Y."/>
            <person name="Fujitsuka N."/>
            <person name="Fukunaka R."/>
            <person name="Hamada M."/>
            <person name="Harada C."/>
            <person name="Hayashi A."/>
            <person name="Hijishita S."/>
            <person name="Honda M."/>
            <person name="Hosokawa S."/>
            <person name="Ichikawa Y."/>
            <person name="Idonuma A."/>
            <person name="Iijima M."/>
            <person name="Ikeda M."/>
            <person name="Ikeno M."/>
            <person name="Ito K."/>
            <person name="Ito S."/>
            <person name="Ito T."/>
            <person name="Ito Y."/>
            <person name="Ito Y."/>
            <person name="Iwabuchi A."/>
            <person name="Kamiya K."/>
            <person name="Karasawa W."/>
            <person name="Kurita K."/>
            <person name="Katagiri S."/>
            <person name="Kikuta A."/>
            <person name="Kobayashi H."/>
            <person name="Kobayashi N."/>
            <person name="Machita K."/>
            <person name="Maehara T."/>
            <person name="Masukawa M."/>
            <person name="Mizubayashi T."/>
            <person name="Mukai Y."/>
            <person name="Nagasaki H."/>
            <person name="Nagata Y."/>
            <person name="Naito S."/>
            <person name="Nakashima M."/>
            <person name="Nakama Y."/>
            <person name="Nakamichi Y."/>
            <person name="Nakamura M."/>
            <person name="Meguro A."/>
            <person name="Negishi M."/>
            <person name="Ohta I."/>
            <person name="Ohta T."/>
            <person name="Okamoto M."/>
            <person name="Ono N."/>
            <person name="Saji S."/>
            <person name="Sakaguchi M."/>
            <person name="Sakai K."/>
            <person name="Shibata M."/>
            <person name="Shimokawa T."/>
            <person name="Song J."/>
            <person name="Takazaki Y."/>
            <person name="Terasawa K."/>
            <person name="Tsugane M."/>
            <person name="Tsuji K."/>
            <person name="Ueda S."/>
            <person name="Waki K."/>
            <person name="Yamagata H."/>
            <person name="Yamamoto M."/>
            <person name="Yamamoto S."/>
            <person name="Yamane H."/>
            <person name="Yoshiki S."/>
            <person name="Yoshihara R."/>
            <person name="Yukawa K."/>
            <person name="Zhong H."/>
            <person name="Yano M."/>
            <person name="Yuan Q."/>
            <person name="Ouyang S."/>
            <person name="Liu J."/>
            <person name="Jones K.M."/>
            <person name="Gansberger K."/>
            <person name="Moffat K."/>
            <person name="Hill J."/>
            <person name="Bera J."/>
            <person name="Fadrosh D."/>
            <person name="Jin S."/>
            <person name="Johri S."/>
            <person name="Kim M."/>
            <person name="Overton L."/>
            <person name="Reardon M."/>
            <person name="Tsitrin T."/>
            <person name="Vuong H."/>
            <person name="Weaver B."/>
            <person name="Ciecko A."/>
            <person name="Tallon L."/>
            <person name="Jackson J."/>
            <person name="Pai G."/>
            <person name="Aken S.V."/>
            <person name="Utterback T."/>
            <person name="Reidmuller S."/>
            <person name="Feldblyum T."/>
            <person name="Hsiao J."/>
            <person name="Zismann V."/>
            <person name="Iobst S."/>
            <person name="de Vazeille A.R."/>
            <person name="Buell C.R."/>
            <person name="Ying K."/>
            <person name="Li Y."/>
            <person name="Lu T."/>
            <person name="Huang Y."/>
            <person name="Zhao Q."/>
            <person name="Feng Q."/>
            <person name="Zhang L."/>
            <person name="Zhu J."/>
            <person name="Weng Q."/>
            <person name="Mu J."/>
            <person name="Lu Y."/>
            <person name="Fan D."/>
            <person name="Liu Y."/>
            <person name="Guan J."/>
            <person name="Zhang Y."/>
            <person name="Yu S."/>
            <person name="Liu X."/>
            <person name="Zhang Y."/>
            <person name="Hong G."/>
            <person name="Han B."/>
            <person name="Choisne N."/>
            <person name="Demange N."/>
            <person name="Orjeda G."/>
            <person name="Samain S."/>
            <person name="Cattolico L."/>
            <person name="Pelletier E."/>
            <person name="Couloux A."/>
            <person name="Segurens B."/>
            <person name="Wincker P."/>
            <person name="D'Hont A."/>
            <person name="Scarpelli C."/>
            <person name="Weissenbach J."/>
            <person name="Salanoubat M."/>
            <person name="Quetier F."/>
            <person name="Yu Y."/>
            <person name="Kim H.R."/>
            <person name="Rambo T."/>
            <person name="Currie J."/>
            <person name="Collura K."/>
            <person name="Luo M."/>
            <person name="Yang T."/>
            <person name="Ammiraju J.S.S."/>
            <person name="Engler F."/>
            <person name="Soderlund C."/>
            <person name="Wing R.A."/>
            <person name="Palmer L.E."/>
            <person name="de la Bastide M."/>
            <person name="Spiegel L."/>
            <person name="Nascimento L."/>
            <person name="Zutavern T."/>
            <person name="O'Shaughnessy A."/>
            <person name="Dike S."/>
            <person name="Dedhia N."/>
            <person name="Preston R."/>
            <person name="Balija V."/>
            <person name="McCombie W.R."/>
            <person name="Chow T."/>
            <person name="Chen H."/>
            <person name="Chung M."/>
            <person name="Chen C."/>
            <person name="Shaw J."/>
            <person name="Wu H."/>
            <person name="Hsiao K."/>
            <person name="Chao Y."/>
            <person name="Chu M."/>
            <person name="Cheng C."/>
            <person name="Hour A."/>
            <person name="Lee P."/>
            <person name="Lin S."/>
            <person name="Lin Y."/>
            <person name="Liou J."/>
            <person name="Liu S."/>
            <person name="Hsing Y."/>
            <person name="Raghuvanshi S."/>
            <person name="Mohanty A."/>
            <person name="Bharti A.K."/>
            <person name="Gaur A."/>
            <person name="Gupta V."/>
            <person name="Kumar D."/>
            <person name="Ravi V."/>
            <person name="Vij S."/>
            <person name="Kapur A."/>
            <person name="Khurana P."/>
            <person name="Khurana P."/>
            <person name="Khurana J.P."/>
            <person name="Tyagi A.K."/>
            <person name="Gaikwad K."/>
            <person name="Singh A."/>
            <person name="Dalal V."/>
            <person name="Srivastava S."/>
            <person name="Dixit A."/>
            <person name="Pal A.K."/>
            <person name="Ghazi I.A."/>
            <person name="Yadav M."/>
            <person name="Pandit A."/>
            <person name="Bhargava A."/>
            <person name="Sureshbabu K."/>
            <person name="Batra K."/>
            <person name="Sharma T.R."/>
            <person name="Mohapatra T."/>
            <person name="Singh N.K."/>
            <person name="Messing J."/>
            <person name="Nelson A.B."/>
            <person name="Fuks G."/>
            <person name="Kavchok S."/>
            <person name="Keizer G."/>
            <person name="Linton E."/>
            <person name="Llaca V."/>
            <person name="Song R."/>
            <person name="Tanyolac B."/>
            <person name="Young S."/>
            <person name="Ho-Il K."/>
            <person name="Hahn J.H."/>
            <person name="Sangsakoo G."/>
            <person name="Vanavichit A."/>
            <person name="de Mattos Luiz.A.T."/>
            <person name="Zimmer P.D."/>
            <person name="Malone G."/>
            <person name="Dellagostin O."/>
            <person name="de Oliveira A.C."/>
            <person name="Bevan M."/>
            <person name="Bancroft I."/>
            <person name="Minx P."/>
            <person name="Cordum H."/>
            <person name="Wilson R."/>
            <person name="Cheng Z."/>
            <person name="Jin W."/>
            <person name="Jiang J."/>
            <person name="Leong S.A."/>
            <person name="Iwama H."/>
            <person name="Gojobori T."/>
            <person name="Itoh T."/>
            <person name="Niimura Y."/>
            <person name="Fujii Y."/>
            <person name="Habara T."/>
            <person name="Sakai H."/>
            <person name="Sato Y."/>
            <person name="Wilson G."/>
            <person name="Kumar K."/>
            <person name="McCouch S."/>
            <person name="Juretic N."/>
            <person name="Hoen D."/>
            <person name="Wright S."/>
            <person name="Bruskiewich R."/>
            <person name="Bureau T."/>
            <person name="Miyao A."/>
            <person name="Hirochika H."/>
            <person name="Nishikawa T."/>
            <person name="Kadowaki K."/>
            <person name="Sugiura M."/>
            <person name="Burr B."/>
            <person name="Sasaki T."/>
        </authorList>
    </citation>
    <scope>NUCLEOTIDE SEQUENCE [LARGE SCALE GENOMIC DNA]</scope>
    <source>
        <strain evidence="4">cv. Nipponbare</strain>
    </source>
</reference>
<evidence type="ECO:0000313" key="3">
    <source>
        <dbReference type="EMBL" id="BAD09978.1"/>
    </source>
</evidence>
<accession>Q7EZB1</accession>
<evidence type="ECO:0000256" key="2">
    <source>
        <dbReference type="SAM" id="SignalP"/>
    </source>
</evidence>
<name>Q7EZB1_ORYSJ</name>
<proteinExistence type="predicted"/>
<organism evidence="3 4">
    <name type="scientific">Oryza sativa subsp. japonica</name>
    <name type="common">Rice</name>
    <dbReference type="NCBI Taxonomy" id="39947"/>
    <lineage>
        <taxon>Eukaryota</taxon>
        <taxon>Viridiplantae</taxon>
        <taxon>Streptophyta</taxon>
        <taxon>Embryophyta</taxon>
        <taxon>Tracheophyta</taxon>
        <taxon>Spermatophyta</taxon>
        <taxon>Magnoliopsida</taxon>
        <taxon>Liliopsida</taxon>
        <taxon>Poales</taxon>
        <taxon>Poaceae</taxon>
        <taxon>BOP clade</taxon>
        <taxon>Oryzoideae</taxon>
        <taxon>Oryzeae</taxon>
        <taxon>Oryzinae</taxon>
        <taxon>Oryza</taxon>
        <taxon>Oryza sativa</taxon>
    </lineage>
</organism>
<dbReference type="PANTHER" id="PTHR34967:SF2">
    <property type="entry name" value="OS05G0586700 PROTEIN"/>
    <property type="match status" value="1"/>
</dbReference>
<reference evidence="4" key="2">
    <citation type="journal article" date="2008" name="Nucleic Acids Res.">
        <title>The rice annotation project database (RAP-DB): 2008 update.</title>
        <authorList>
            <consortium name="The rice annotation project (RAP)"/>
        </authorList>
    </citation>
    <scope>GENOME REANNOTATION</scope>
    <source>
        <strain evidence="4">cv. Nipponbare</strain>
    </source>
</reference>
<feature type="compositionally biased region" description="Basic and acidic residues" evidence="1">
    <location>
        <begin position="129"/>
        <end position="138"/>
    </location>
</feature>
<dbReference type="Proteomes" id="UP000000763">
    <property type="component" value="Chromosome 8"/>
</dbReference>
<dbReference type="EMBL" id="AP004708">
    <property type="protein sequence ID" value="BAD09978.1"/>
    <property type="molecule type" value="Genomic_DNA"/>
</dbReference>
<evidence type="ECO:0000313" key="4">
    <source>
        <dbReference type="Proteomes" id="UP000000763"/>
    </source>
</evidence>